<dbReference type="InterPro" id="IPR036388">
    <property type="entry name" value="WH-like_DNA-bd_sf"/>
</dbReference>
<gene>
    <name evidence="5" type="ORF">SAMN02982931_00228</name>
</gene>
<dbReference type="SUPFAM" id="SSF46785">
    <property type="entry name" value="Winged helix' DNA-binding domain"/>
    <property type="match status" value="1"/>
</dbReference>
<dbReference type="Gene3D" id="1.20.120.530">
    <property type="entry name" value="GntR ligand-binding domain-like"/>
    <property type="match status" value="1"/>
</dbReference>
<dbReference type="Pfam" id="PF00392">
    <property type="entry name" value="GntR"/>
    <property type="match status" value="1"/>
</dbReference>
<keyword evidence="6" id="KW-1185">Reference proteome</keyword>
<dbReference type="AlphaFoldDB" id="A0A1G6A6C0"/>
<dbReference type="STRING" id="665467.SAMN02982931_00228"/>
<dbReference type="InterPro" id="IPR011711">
    <property type="entry name" value="GntR_C"/>
</dbReference>
<keyword evidence="3" id="KW-0804">Transcription</keyword>
<accession>A0A1G6A6C0</accession>
<organism evidence="5 6">
    <name type="scientific">Bauldia litoralis</name>
    <dbReference type="NCBI Taxonomy" id="665467"/>
    <lineage>
        <taxon>Bacteria</taxon>
        <taxon>Pseudomonadati</taxon>
        <taxon>Pseudomonadota</taxon>
        <taxon>Alphaproteobacteria</taxon>
        <taxon>Hyphomicrobiales</taxon>
        <taxon>Kaistiaceae</taxon>
        <taxon>Bauldia</taxon>
    </lineage>
</organism>
<dbReference type="SMART" id="SM00895">
    <property type="entry name" value="FCD"/>
    <property type="match status" value="1"/>
</dbReference>
<evidence type="ECO:0000313" key="5">
    <source>
        <dbReference type="EMBL" id="SDB03997.1"/>
    </source>
</evidence>
<dbReference type="SMART" id="SM00345">
    <property type="entry name" value="HTH_GNTR"/>
    <property type="match status" value="1"/>
</dbReference>
<dbReference type="PRINTS" id="PR00035">
    <property type="entry name" value="HTHGNTR"/>
</dbReference>
<name>A0A1G6A6C0_9HYPH</name>
<dbReference type="Gene3D" id="1.10.10.10">
    <property type="entry name" value="Winged helix-like DNA-binding domain superfamily/Winged helix DNA-binding domain"/>
    <property type="match status" value="1"/>
</dbReference>
<evidence type="ECO:0000256" key="1">
    <source>
        <dbReference type="ARBA" id="ARBA00023015"/>
    </source>
</evidence>
<dbReference type="PANTHER" id="PTHR43537:SF44">
    <property type="entry name" value="GNTR FAMILY REGULATORY PROTEIN"/>
    <property type="match status" value="1"/>
</dbReference>
<dbReference type="RefSeq" id="WP_090874374.1">
    <property type="nucleotide sequence ID" value="NZ_FMXQ01000001.1"/>
</dbReference>
<dbReference type="PANTHER" id="PTHR43537">
    <property type="entry name" value="TRANSCRIPTIONAL REGULATOR, GNTR FAMILY"/>
    <property type="match status" value="1"/>
</dbReference>
<proteinExistence type="predicted"/>
<dbReference type="GO" id="GO:0003677">
    <property type="term" value="F:DNA binding"/>
    <property type="evidence" value="ECO:0007669"/>
    <property type="project" value="UniProtKB-KW"/>
</dbReference>
<dbReference type="InterPro" id="IPR036390">
    <property type="entry name" value="WH_DNA-bd_sf"/>
</dbReference>
<dbReference type="PROSITE" id="PS50949">
    <property type="entry name" value="HTH_GNTR"/>
    <property type="match status" value="1"/>
</dbReference>
<keyword evidence="5" id="KW-0670">Pyruvate</keyword>
<protein>
    <submittedName>
        <fullName evidence="5">GntR family transcriptional regulator, transcriptional repressor for pyruvate dehydrogenase complex</fullName>
    </submittedName>
</protein>
<sequence>MTDPVSRKREEPGTATSTVADELVRMILGHMVPGASLPSEAELAIQHGVSRVTVREAVKMVAGKGLLDLARGRRAVVKAPDAAALGEFMIYIVHSDPKGVFDLVEIRMSLEVQSAGLAAQRATGPALAAIEHTLKDMRAAQGPSAGDEDEQLFHEADVAFHQAIAMASGNRILTSLFEAMAPALKRSFFLSRRGRQIRGQNAEHTILAHQRVLDCIIAGDTPGAEAAMRVHLTDAARDMRAAINGEKWSG</sequence>
<dbReference type="Pfam" id="PF07729">
    <property type="entry name" value="FCD"/>
    <property type="match status" value="1"/>
</dbReference>
<dbReference type="SUPFAM" id="SSF48008">
    <property type="entry name" value="GntR ligand-binding domain-like"/>
    <property type="match status" value="1"/>
</dbReference>
<evidence type="ECO:0000259" key="4">
    <source>
        <dbReference type="PROSITE" id="PS50949"/>
    </source>
</evidence>
<evidence type="ECO:0000256" key="2">
    <source>
        <dbReference type="ARBA" id="ARBA00023125"/>
    </source>
</evidence>
<dbReference type="OrthoDB" id="9805385at2"/>
<dbReference type="InterPro" id="IPR008920">
    <property type="entry name" value="TF_FadR/GntR_C"/>
</dbReference>
<keyword evidence="1" id="KW-0805">Transcription regulation</keyword>
<feature type="domain" description="HTH gntR-type" evidence="4">
    <location>
        <begin position="13"/>
        <end position="80"/>
    </location>
</feature>
<dbReference type="Proteomes" id="UP000199071">
    <property type="component" value="Unassembled WGS sequence"/>
</dbReference>
<reference evidence="5 6" key="1">
    <citation type="submission" date="2016-10" db="EMBL/GenBank/DDBJ databases">
        <authorList>
            <person name="de Groot N.N."/>
        </authorList>
    </citation>
    <scope>NUCLEOTIDE SEQUENCE [LARGE SCALE GENOMIC DNA]</scope>
    <source>
        <strain evidence="5 6">ATCC 35022</strain>
    </source>
</reference>
<dbReference type="GO" id="GO:0003700">
    <property type="term" value="F:DNA-binding transcription factor activity"/>
    <property type="evidence" value="ECO:0007669"/>
    <property type="project" value="InterPro"/>
</dbReference>
<evidence type="ECO:0000313" key="6">
    <source>
        <dbReference type="Proteomes" id="UP000199071"/>
    </source>
</evidence>
<dbReference type="InterPro" id="IPR000524">
    <property type="entry name" value="Tscrpt_reg_HTH_GntR"/>
</dbReference>
<keyword evidence="2" id="KW-0238">DNA-binding</keyword>
<evidence type="ECO:0000256" key="3">
    <source>
        <dbReference type="ARBA" id="ARBA00023163"/>
    </source>
</evidence>
<dbReference type="EMBL" id="FMXQ01000001">
    <property type="protein sequence ID" value="SDB03997.1"/>
    <property type="molecule type" value="Genomic_DNA"/>
</dbReference>
<dbReference type="CDD" id="cd07377">
    <property type="entry name" value="WHTH_GntR"/>
    <property type="match status" value="1"/>
</dbReference>